<dbReference type="PIRSF" id="PIRSF004869">
    <property type="entry name" value="PflX_prd"/>
    <property type="match status" value="1"/>
</dbReference>
<keyword evidence="4 6" id="KW-0408">Iron</keyword>
<dbReference type="InterPro" id="IPR016431">
    <property type="entry name" value="Pyrv-formate_lyase-activ_prd"/>
</dbReference>
<keyword evidence="2 6" id="KW-0949">S-adenosyl-L-methionine</keyword>
<evidence type="ECO:0000256" key="6">
    <source>
        <dbReference type="PIRSR" id="PIRSR004869-50"/>
    </source>
</evidence>
<evidence type="ECO:0000313" key="9">
    <source>
        <dbReference type="Proteomes" id="UP000231567"/>
    </source>
</evidence>
<evidence type="ECO:0000313" key="8">
    <source>
        <dbReference type="EMBL" id="PIP21681.1"/>
    </source>
</evidence>
<evidence type="ECO:0000256" key="3">
    <source>
        <dbReference type="ARBA" id="ARBA00022723"/>
    </source>
</evidence>
<reference evidence="8 9" key="1">
    <citation type="submission" date="2017-09" db="EMBL/GenBank/DDBJ databases">
        <title>Depth-based differentiation of microbial function through sediment-hosted aquifers and enrichment of novel symbionts in the deep terrestrial subsurface.</title>
        <authorList>
            <person name="Probst A.J."/>
            <person name="Ladd B."/>
            <person name="Jarett J.K."/>
            <person name="Geller-Mcgrath D.E."/>
            <person name="Sieber C.M."/>
            <person name="Emerson J.B."/>
            <person name="Anantharaman K."/>
            <person name="Thomas B.C."/>
            <person name="Malmstrom R."/>
            <person name="Stieglmeier M."/>
            <person name="Klingl A."/>
            <person name="Woyke T."/>
            <person name="Ryan C.M."/>
            <person name="Banfield J.F."/>
        </authorList>
    </citation>
    <scope>NUCLEOTIDE SEQUENCE [LARGE SCALE GENOMIC DNA]</scope>
    <source>
        <strain evidence="8">CG23_combo_of_CG06-09_8_20_14_all_40_13</strain>
    </source>
</reference>
<feature type="binding site" evidence="6">
    <location>
        <position position="95"/>
    </location>
    <ligand>
        <name>[4Fe-4S] cluster</name>
        <dbReference type="ChEBI" id="CHEBI:49883"/>
        <note>4Fe-4S-S-AdoMet</note>
    </ligand>
</feature>
<dbReference type="Proteomes" id="UP000231567">
    <property type="component" value="Unassembled WGS sequence"/>
</dbReference>
<proteinExistence type="predicted"/>
<dbReference type="InterPro" id="IPR007197">
    <property type="entry name" value="rSAM"/>
</dbReference>
<dbReference type="GO" id="GO:0046872">
    <property type="term" value="F:metal ion binding"/>
    <property type="evidence" value="ECO:0007669"/>
    <property type="project" value="UniProtKB-KW"/>
</dbReference>
<feature type="binding site" evidence="6">
    <location>
        <position position="98"/>
    </location>
    <ligand>
        <name>[4Fe-4S] cluster</name>
        <dbReference type="ChEBI" id="CHEBI:49883"/>
        <note>4Fe-4S-S-AdoMet</note>
    </ligand>
</feature>
<evidence type="ECO:0000256" key="5">
    <source>
        <dbReference type="ARBA" id="ARBA00023014"/>
    </source>
</evidence>
<protein>
    <submittedName>
        <fullName evidence="8">AmmeMemoRadiSam system radical SAM enzyme</fullName>
    </submittedName>
</protein>
<dbReference type="SUPFAM" id="SSF102114">
    <property type="entry name" value="Radical SAM enzymes"/>
    <property type="match status" value="1"/>
</dbReference>
<dbReference type="InterPro" id="IPR034457">
    <property type="entry name" value="Organic_radical-activating"/>
</dbReference>
<dbReference type="SFLD" id="SFLDS00029">
    <property type="entry name" value="Radical_SAM"/>
    <property type="match status" value="1"/>
</dbReference>
<dbReference type="Gene3D" id="3.20.20.70">
    <property type="entry name" value="Aldolase class I"/>
    <property type="match status" value="1"/>
</dbReference>
<name>A0A2G9YT44_9BACT</name>
<evidence type="ECO:0000256" key="2">
    <source>
        <dbReference type="ARBA" id="ARBA00022691"/>
    </source>
</evidence>
<keyword evidence="5 6" id="KW-0411">Iron-sulfur</keyword>
<dbReference type="GO" id="GO:0003824">
    <property type="term" value="F:catalytic activity"/>
    <property type="evidence" value="ECO:0007669"/>
    <property type="project" value="InterPro"/>
</dbReference>
<dbReference type="CDD" id="cd01335">
    <property type="entry name" value="Radical_SAM"/>
    <property type="match status" value="1"/>
</dbReference>
<dbReference type="SFLD" id="SFLDG01101">
    <property type="entry name" value="Uncharacterised_Radical_SAM_Su"/>
    <property type="match status" value="1"/>
</dbReference>
<dbReference type="AlphaFoldDB" id="A0A2G9YT44"/>
<dbReference type="InterPro" id="IPR013785">
    <property type="entry name" value="Aldolase_TIM"/>
</dbReference>
<dbReference type="PANTHER" id="PTHR30352:SF5">
    <property type="entry name" value="PYRUVATE FORMATE-LYASE 1-ACTIVATING ENZYME"/>
    <property type="match status" value="1"/>
</dbReference>
<dbReference type="PANTHER" id="PTHR30352">
    <property type="entry name" value="PYRUVATE FORMATE-LYASE-ACTIVATING ENZYME"/>
    <property type="match status" value="1"/>
</dbReference>
<evidence type="ECO:0000256" key="4">
    <source>
        <dbReference type="ARBA" id="ARBA00023004"/>
    </source>
</evidence>
<keyword evidence="3 6" id="KW-0479">Metal-binding</keyword>
<gene>
    <name evidence="8" type="primary">amrS</name>
    <name evidence="8" type="ORF">COX39_01620</name>
</gene>
<evidence type="ECO:0000256" key="1">
    <source>
        <dbReference type="ARBA" id="ARBA00022485"/>
    </source>
</evidence>
<dbReference type="Pfam" id="PF04055">
    <property type="entry name" value="Radical_SAM"/>
    <property type="match status" value="1"/>
</dbReference>
<comment type="caution">
    <text evidence="8">The sequence shown here is derived from an EMBL/GenBank/DDBJ whole genome shotgun (WGS) entry which is preliminary data.</text>
</comment>
<organism evidence="8 9">
    <name type="scientific">Candidatus Nealsonbacteria bacterium CG23_combo_of_CG06-09_8_20_14_all_40_13</name>
    <dbReference type="NCBI Taxonomy" id="1974724"/>
    <lineage>
        <taxon>Bacteria</taxon>
        <taxon>Candidatus Nealsoniibacteriota</taxon>
    </lineage>
</organism>
<dbReference type="InterPro" id="IPR058240">
    <property type="entry name" value="rSAM_sf"/>
</dbReference>
<evidence type="ECO:0000259" key="7">
    <source>
        <dbReference type="PROSITE" id="PS51918"/>
    </source>
</evidence>
<keyword evidence="1" id="KW-0004">4Fe-4S</keyword>
<feature type="binding site" evidence="6">
    <location>
        <position position="91"/>
    </location>
    <ligand>
        <name>[4Fe-4S] cluster</name>
        <dbReference type="ChEBI" id="CHEBI:49883"/>
        <note>4Fe-4S-S-AdoMet</note>
    </ligand>
</feature>
<dbReference type="PROSITE" id="PS51918">
    <property type="entry name" value="RADICAL_SAM"/>
    <property type="match status" value="1"/>
</dbReference>
<dbReference type="NCBIfam" id="TIGR04337">
    <property type="entry name" value="AmmeMemoSam_rS"/>
    <property type="match status" value="1"/>
</dbReference>
<dbReference type="InterPro" id="IPR027596">
    <property type="entry name" value="AmmeMemoSam_rS"/>
</dbReference>
<sequence length="349" mass="39587">MLREACLYQKLKKPKGAVRCLTCNHYCLISPGKRGAPPQRGICGTRENRNAKIYSLVYGQAVAENVDPIEKKPLFHFMPGTFSLSIATVGCPFQCKWCQNWQISQAPKPDKQIEGFELSPQKIVQDAIAEKCQSISYTYTEPAIFLEYALDTMKLAKKEGLKNIWVSDGYSSKEALTLVAPYLDAINVDLKAFKDETYRKYCGGRLQPVLESLKTIKKLGIHLEVTTLIIPAINDSKKELTQIAQFIKKYLGENTPWHISRFFPAYQLLNLPPTPVETLEKAYQIGKKAGLKFVYLGNVFNTEKESTFCPKCGQEIIHRENYNIKIQNLKIKSQKGFCKNCGEDLNIRL</sequence>
<accession>A0A2G9YT44</accession>
<dbReference type="EMBL" id="PCRM01000025">
    <property type="protein sequence ID" value="PIP21681.1"/>
    <property type="molecule type" value="Genomic_DNA"/>
</dbReference>
<comment type="cofactor">
    <cofactor evidence="6">
        <name>[4Fe-4S] cluster</name>
        <dbReference type="ChEBI" id="CHEBI:49883"/>
    </cofactor>
    <text evidence="6">Binds 1 [4Fe-4S] cluster. The cluster is coordinated with 3 cysteines and an exchangeable S-adenosyl-L-methionine.</text>
</comment>
<dbReference type="GO" id="GO:0051539">
    <property type="term" value="F:4 iron, 4 sulfur cluster binding"/>
    <property type="evidence" value="ECO:0007669"/>
    <property type="project" value="UniProtKB-KW"/>
</dbReference>
<feature type="domain" description="Radical SAM core" evidence="7">
    <location>
        <begin position="76"/>
        <end position="292"/>
    </location>
</feature>